<dbReference type="SUPFAM" id="SSF53850">
    <property type="entry name" value="Periplasmic binding protein-like II"/>
    <property type="match status" value="1"/>
</dbReference>
<evidence type="ECO:0000256" key="1">
    <source>
        <dbReference type="ARBA" id="ARBA00022729"/>
    </source>
</evidence>
<dbReference type="PIRSF" id="PIRSF002741">
    <property type="entry name" value="MppA"/>
    <property type="match status" value="1"/>
</dbReference>
<dbReference type="InterPro" id="IPR039424">
    <property type="entry name" value="SBP_5"/>
</dbReference>
<dbReference type="GO" id="GO:0015833">
    <property type="term" value="P:peptide transport"/>
    <property type="evidence" value="ECO:0007669"/>
    <property type="project" value="TreeGrafter"/>
</dbReference>
<dbReference type="EMBL" id="UINC01006069">
    <property type="protein sequence ID" value="SVA25275.1"/>
    <property type="molecule type" value="Genomic_DNA"/>
</dbReference>
<dbReference type="PANTHER" id="PTHR30290:SF64">
    <property type="entry name" value="ABC TRANSPORTER PERIPLASMIC BINDING PROTEIN"/>
    <property type="match status" value="1"/>
</dbReference>
<keyword evidence="1" id="KW-0732">Signal</keyword>
<evidence type="ECO:0000313" key="3">
    <source>
        <dbReference type="EMBL" id="SVA25275.1"/>
    </source>
</evidence>
<name>A0A381UAL6_9ZZZZ</name>
<sequence length="620" mass="70864">MKIIINATIGLLLLAHQVMAAPHHGLSLYGPQGLKYKPGEPYIYSNPKAPKGGNLTLADFGAFTKLNPASLKGVTAPGIGQLVFQNAMDSSADDNEPFSQYGNLVEKAEVSDDHLSLTYYLYKQAKFSDGHPLTADDFVFSFNLIKDPQYHPFYKEYFKDIKSIEKINGHTVRYHFAVHNQELPLITGQMIIFPKHIYDTKEKSFGSDFDDMAVGSGPYTIEKYEYGKYISYKRNPKWWGKDIAVNKGRYNFDRVTYKIYLDPVAQREAFKGGEFDMQLVNSSRDWALDYKGDFVKKGYYLRQEFPHTRIAGMQGFAMNTRNEIFKSRKVRAAVAMVFDFEWSNKNLFYGQYTRNDCYFDNNPEMKAQGVPKGEVKVLLESLRKKYKKFVPNTALTKPAGAPGQGLPTERNLKVANSLLDSAGWKIGSDGIRSKGNNRMEFELLLVGPGFQRIAEPYKNNLKKVGVKLNIKVVQVAEYEKRVRNFEFGMIVANYPQSRSPGNEQRDMWGSNAADTPGTRNYIGIQNPALDELIERIVSAKTRKDLVVNIQALDRILTHQYYMVSHWYIAYDRAVYWNKFGSPKINASQSLFNNNVLQWWWWEKERANKLKKARAAGTSLN</sequence>
<reference evidence="3" key="1">
    <citation type="submission" date="2018-05" db="EMBL/GenBank/DDBJ databases">
        <authorList>
            <person name="Lanie J.A."/>
            <person name="Ng W.-L."/>
            <person name="Kazmierczak K.M."/>
            <person name="Andrzejewski T.M."/>
            <person name="Davidsen T.M."/>
            <person name="Wayne K.J."/>
            <person name="Tettelin H."/>
            <person name="Glass J.I."/>
            <person name="Rusch D."/>
            <person name="Podicherti R."/>
            <person name="Tsui H.-C.T."/>
            <person name="Winkler M.E."/>
        </authorList>
    </citation>
    <scope>NUCLEOTIDE SEQUENCE</scope>
</reference>
<dbReference type="GO" id="GO:0042884">
    <property type="term" value="P:microcin transport"/>
    <property type="evidence" value="ECO:0007669"/>
    <property type="project" value="TreeGrafter"/>
</dbReference>
<dbReference type="GO" id="GO:1904680">
    <property type="term" value="F:peptide transmembrane transporter activity"/>
    <property type="evidence" value="ECO:0007669"/>
    <property type="project" value="TreeGrafter"/>
</dbReference>
<organism evidence="3">
    <name type="scientific">marine metagenome</name>
    <dbReference type="NCBI Taxonomy" id="408172"/>
    <lineage>
        <taxon>unclassified sequences</taxon>
        <taxon>metagenomes</taxon>
        <taxon>ecological metagenomes</taxon>
    </lineage>
</organism>
<dbReference type="InterPro" id="IPR030678">
    <property type="entry name" value="Peptide/Ni-bd"/>
</dbReference>
<dbReference type="Gene3D" id="3.40.190.10">
    <property type="entry name" value="Periplasmic binding protein-like II"/>
    <property type="match status" value="1"/>
</dbReference>
<dbReference type="PANTHER" id="PTHR30290">
    <property type="entry name" value="PERIPLASMIC BINDING COMPONENT OF ABC TRANSPORTER"/>
    <property type="match status" value="1"/>
</dbReference>
<dbReference type="Pfam" id="PF00496">
    <property type="entry name" value="SBP_bac_5"/>
    <property type="match status" value="1"/>
</dbReference>
<proteinExistence type="predicted"/>
<dbReference type="GO" id="GO:0043190">
    <property type="term" value="C:ATP-binding cassette (ABC) transporter complex"/>
    <property type="evidence" value="ECO:0007669"/>
    <property type="project" value="InterPro"/>
</dbReference>
<dbReference type="CDD" id="cd08497">
    <property type="entry name" value="MbnE-like"/>
    <property type="match status" value="1"/>
</dbReference>
<dbReference type="InterPro" id="IPR000914">
    <property type="entry name" value="SBP_5_dom"/>
</dbReference>
<feature type="domain" description="Solute-binding protein family 5" evidence="2">
    <location>
        <begin position="102"/>
        <end position="513"/>
    </location>
</feature>
<gene>
    <name evidence="3" type="ORF">METZ01_LOCUS78129</name>
</gene>
<accession>A0A381UAL6</accession>
<dbReference type="AlphaFoldDB" id="A0A381UAL6"/>
<protein>
    <recommendedName>
        <fullName evidence="2">Solute-binding protein family 5 domain-containing protein</fullName>
    </recommendedName>
</protein>
<dbReference type="GO" id="GO:0030288">
    <property type="term" value="C:outer membrane-bounded periplasmic space"/>
    <property type="evidence" value="ECO:0007669"/>
    <property type="project" value="TreeGrafter"/>
</dbReference>
<dbReference type="Gene3D" id="3.10.105.10">
    <property type="entry name" value="Dipeptide-binding Protein, Domain 3"/>
    <property type="match status" value="1"/>
</dbReference>
<evidence type="ECO:0000259" key="2">
    <source>
        <dbReference type="Pfam" id="PF00496"/>
    </source>
</evidence>